<dbReference type="InterPro" id="IPR013083">
    <property type="entry name" value="Znf_RING/FYVE/PHD"/>
</dbReference>
<evidence type="ECO:0000259" key="2">
    <source>
        <dbReference type="PROSITE" id="PS50966"/>
    </source>
</evidence>
<dbReference type="Pfam" id="PF09588">
    <property type="entry name" value="YqaJ"/>
    <property type="match status" value="1"/>
</dbReference>
<dbReference type="EMBL" id="VVIM01000005">
    <property type="protein sequence ID" value="KAB0799163.1"/>
    <property type="molecule type" value="Genomic_DNA"/>
</dbReference>
<keyword evidence="1" id="KW-0479">Metal-binding</keyword>
<dbReference type="PANTHER" id="PTHR47526">
    <property type="entry name" value="ATP-DEPENDENT DNA HELICASE"/>
    <property type="match status" value="1"/>
</dbReference>
<dbReference type="Proteomes" id="UP000327044">
    <property type="component" value="Unassembled WGS sequence"/>
</dbReference>
<evidence type="ECO:0000313" key="3">
    <source>
        <dbReference type="EMBL" id="KAB0799163.1"/>
    </source>
</evidence>
<evidence type="ECO:0000256" key="1">
    <source>
        <dbReference type="PROSITE-ProRule" id="PRU00325"/>
    </source>
</evidence>
<dbReference type="PANTHER" id="PTHR47526:SF4">
    <property type="entry name" value="SWIM-TYPE DOMAIN-CONTAINING PROTEIN"/>
    <property type="match status" value="1"/>
</dbReference>
<dbReference type="InParanoid" id="A0A5N4APF7"/>
<name>A0A5N4APF7_PHOPY</name>
<dbReference type="AlphaFoldDB" id="A0A5N4APF7"/>
<dbReference type="Gene3D" id="3.30.40.10">
    <property type="entry name" value="Zinc/RING finger domain, C3HC4 (zinc finger)"/>
    <property type="match status" value="1"/>
</dbReference>
<keyword evidence="1" id="KW-0863">Zinc-finger</keyword>
<comment type="caution">
    <text evidence="3">The sequence shown here is derived from an EMBL/GenBank/DDBJ whole genome shotgun (WGS) entry which is preliminary data.</text>
</comment>
<protein>
    <recommendedName>
        <fullName evidence="2">SWIM-type domain-containing protein</fullName>
    </recommendedName>
</protein>
<dbReference type="InterPro" id="IPR011335">
    <property type="entry name" value="Restrct_endonuc-II-like"/>
</dbReference>
<keyword evidence="1" id="KW-0862">Zinc</keyword>
<dbReference type="InterPro" id="IPR007527">
    <property type="entry name" value="Znf_SWIM"/>
</dbReference>
<dbReference type="InterPro" id="IPR011604">
    <property type="entry name" value="PDDEXK-like_dom_sf"/>
</dbReference>
<sequence>MCDKSDYCNTLQADVKSRYMDKIKLVNNIDPYIISISSCSKNCEDFPSVTYFDIVNYLVFNKSAYTQEEFKAYKSLEAYNLYNCKWVRTLCAKKISNSDNILVLAEVMHSQRLNLPPVSLWCVIKESGEILAASLAAHCNCPAGLGECCSHIGAVLFAIEAAVREKEEISVTGQKSYWIVPNVNLGEPSTIDEVDYSLNKHKEDERSGTDSDLDEITEVEKSTFLNKLSQLKDTPVLLKVTPPYCFTIQENLQKRISQRGVLNNLYKESHESKSLQELIEMGKSVDFSLSPDECQEIANKTLGQAANKNWFCFRKGRITASLFKSCCRTQISKPARSTIRSICYKQKFFSKQTMYGCSHEKDAIEAYKIFMVPKHENFVINSSGLLINSKFPCFDASPDGLISCDCCGLGCLEVKCPYCVRDDNVEELVNFKNMCLKASVLEDNMWSIDLDRNHAYFYQTQMQMAVSERSYCDLVVWTKNNFYLERVYSDKTFWDCESEKALSFFNHVIMPELLGKYFTRSSPLKPVSSNVQDMIPSIEKFNEKSDSGDMIRCANQYCSVQWYNLKSLKKKSLISPWYCKQCETLKFRK</sequence>
<dbReference type="Gene3D" id="3.90.320.10">
    <property type="match status" value="1"/>
</dbReference>
<accession>A0A5N4APF7</accession>
<dbReference type="GO" id="GO:0006281">
    <property type="term" value="P:DNA repair"/>
    <property type="evidence" value="ECO:0007669"/>
    <property type="project" value="UniProtKB-ARBA"/>
</dbReference>
<reference evidence="3 4" key="1">
    <citation type="journal article" date="2018" name="Elife">
        <title>Firefly genomes illuminate parallel origins of bioluminescence in beetles.</title>
        <authorList>
            <person name="Fallon T.R."/>
            <person name="Lower S.E."/>
            <person name="Chang C.H."/>
            <person name="Bessho-Uehara M."/>
            <person name="Martin G.J."/>
            <person name="Bewick A.J."/>
            <person name="Behringer M."/>
            <person name="Debat H.J."/>
            <person name="Wong I."/>
            <person name="Day J.C."/>
            <person name="Suvorov A."/>
            <person name="Silva C.J."/>
            <person name="Stanger-Hall K.F."/>
            <person name="Hall D.W."/>
            <person name="Schmitz R.J."/>
            <person name="Nelson D.R."/>
            <person name="Lewis S.M."/>
            <person name="Shigenobu S."/>
            <person name="Bybee S.M."/>
            <person name="Larracuente A.M."/>
            <person name="Oba Y."/>
            <person name="Weng J.K."/>
        </authorList>
    </citation>
    <scope>NUCLEOTIDE SEQUENCE [LARGE SCALE GENOMIC DNA]</scope>
    <source>
        <strain evidence="3">1611_PpyrPB1</strain>
        <tissue evidence="3">Whole body</tissue>
    </source>
</reference>
<dbReference type="GO" id="GO:0008270">
    <property type="term" value="F:zinc ion binding"/>
    <property type="evidence" value="ECO:0007669"/>
    <property type="project" value="UniProtKB-KW"/>
</dbReference>
<organism evidence="3 4">
    <name type="scientific">Photinus pyralis</name>
    <name type="common">Common eastern firefly</name>
    <name type="synonym">Lampyris pyralis</name>
    <dbReference type="NCBI Taxonomy" id="7054"/>
    <lineage>
        <taxon>Eukaryota</taxon>
        <taxon>Metazoa</taxon>
        <taxon>Ecdysozoa</taxon>
        <taxon>Arthropoda</taxon>
        <taxon>Hexapoda</taxon>
        <taxon>Insecta</taxon>
        <taxon>Pterygota</taxon>
        <taxon>Neoptera</taxon>
        <taxon>Endopterygota</taxon>
        <taxon>Coleoptera</taxon>
        <taxon>Polyphaga</taxon>
        <taxon>Elateriformia</taxon>
        <taxon>Elateroidea</taxon>
        <taxon>Lampyridae</taxon>
        <taxon>Lampyrinae</taxon>
        <taxon>Photinus</taxon>
    </lineage>
</organism>
<dbReference type="InterPro" id="IPR019080">
    <property type="entry name" value="YqaJ_viral_recombinase"/>
</dbReference>
<dbReference type="PROSITE" id="PS50966">
    <property type="entry name" value="ZF_SWIM"/>
    <property type="match status" value="1"/>
</dbReference>
<feature type="domain" description="SWIM-type" evidence="2">
    <location>
        <begin position="131"/>
        <end position="160"/>
    </location>
</feature>
<keyword evidence="4" id="KW-1185">Reference proteome</keyword>
<proteinExistence type="predicted"/>
<evidence type="ECO:0000313" key="4">
    <source>
        <dbReference type="Proteomes" id="UP000327044"/>
    </source>
</evidence>
<dbReference type="SUPFAM" id="SSF52980">
    <property type="entry name" value="Restriction endonuclease-like"/>
    <property type="match status" value="1"/>
</dbReference>
<gene>
    <name evidence="3" type="ORF">PPYR_07043</name>
</gene>
<dbReference type="CDD" id="cd22343">
    <property type="entry name" value="PDDEXK_lambda_exonuclease-like"/>
    <property type="match status" value="1"/>
</dbReference>